<accession>A0ABT2JYX2</accession>
<feature type="compositionally biased region" description="Pro residues" evidence="1">
    <location>
        <begin position="124"/>
        <end position="134"/>
    </location>
</feature>
<reference evidence="4 5" key="1">
    <citation type="submission" date="2021-10" db="EMBL/GenBank/DDBJ databases">
        <title>Streptomyces gossypii sp. nov., isolated from soil collected from cotton field.</title>
        <authorList>
            <person name="Ge X."/>
            <person name="Chen X."/>
            <person name="Liu W."/>
        </authorList>
    </citation>
    <scope>NUCLEOTIDE SEQUENCE [LARGE SCALE GENOMIC DNA]</scope>
    <source>
        <strain evidence="4 5">N2-109</strain>
    </source>
</reference>
<dbReference type="InterPro" id="IPR011047">
    <property type="entry name" value="Quinoprotein_ADH-like_sf"/>
</dbReference>
<evidence type="ECO:0000256" key="2">
    <source>
        <dbReference type="SAM" id="Phobius"/>
    </source>
</evidence>
<dbReference type="RefSeq" id="WP_260220389.1">
    <property type="nucleotide sequence ID" value="NZ_JAJAGO010000012.1"/>
</dbReference>
<keyword evidence="2" id="KW-1133">Transmembrane helix</keyword>
<dbReference type="Pfam" id="PF13360">
    <property type="entry name" value="PQQ_2"/>
    <property type="match status" value="1"/>
</dbReference>
<feature type="region of interest" description="Disordered" evidence="1">
    <location>
        <begin position="170"/>
        <end position="221"/>
    </location>
</feature>
<comment type="caution">
    <text evidence="4">The sequence shown here is derived from an EMBL/GenBank/DDBJ whole genome shotgun (WGS) entry which is preliminary data.</text>
</comment>
<sequence length="608" mass="62277">MSQPPPPPSQPPTGGPGAPQDPPPGPPGGNPGGYGYPQGPGQPGQPGQPAGYGYPQQPPQPPGGGFGAPTPPPPGGFGAPTPPPPPYGQSGQPTQPGQYGAPGQPGQYGQGQPVYGQDPSMYPTAPPGMMPGPGSPGGGQGGGGNNKMIMIIAAVVAVVLIAVGGVFFMTKDDGGDDKKDESKGDDKGSSQGTEGGDSGGSGDKGDGGSSKPSSTKGGMLFSLDAPKVNDLTSVAGLWGTEDIFAKSTVNAILGIDPKSGTEKWKIPLDGAVCAASRHQTDDNKTAVVTQETKSSKADCNQMVVIDLDKGKKVWQETMPGADTRGVENVTISQGTVASAWIGGSVGFKITGGKPLWSAKPGDCRDEGYAGGKKLVAVVECGSYGDSEFKVQTLDPKTGKKQQEFEVPKGVETLSVASTDPMVLVVGAGEVSATDIMTVSPEGKLMAKIPLGDRYEVDCDIETEACKDIAVGKDALYLPTAAHEDGSGTGRTNEIMAFDLKTGKTKWKSSAGEGRSITPLTVEGDNIIGYKLPTYDEGGEIVGVEPAKGKQTLWFTLGSSKVEDGFVAFSLLDRALFAHGRLYLQTDLISERDSSGSGRKYLAAGFGVE</sequence>
<feature type="compositionally biased region" description="Pro residues" evidence="1">
    <location>
        <begin position="69"/>
        <end position="87"/>
    </location>
</feature>
<dbReference type="InterPro" id="IPR002372">
    <property type="entry name" value="PQQ_rpt_dom"/>
</dbReference>
<dbReference type="InterPro" id="IPR015943">
    <property type="entry name" value="WD40/YVTN_repeat-like_dom_sf"/>
</dbReference>
<feature type="compositionally biased region" description="Gly residues" evidence="1">
    <location>
        <begin position="193"/>
        <end position="202"/>
    </location>
</feature>
<organism evidence="4 5">
    <name type="scientific">Streptomyces gossypii</name>
    <dbReference type="NCBI Taxonomy" id="2883101"/>
    <lineage>
        <taxon>Bacteria</taxon>
        <taxon>Bacillati</taxon>
        <taxon>Actinomycetota</taxon>
        <taxon>Actinomycetes</taxon>
        <taxon>Kitasatosporales</taxon>
        <taxon>Streptomycetaceae</taxon>
        <taxon>Streptomyces</taxon>
    </lineage>
</organism>
<keyword evidence="5" id="KW-1185">Reference proteome</keyword>
<gene>
    <name evidence="4" type="ORF">LHJ74_24545</name>
</gene>
<feature type="transmembrane region" description="Helical" evidence="2">
    <location>
        <begin position="149"/>
        <end position="169"/>
    </location>
</feature>
<dbReference type="SUPFAM" id="SSF50998">
    <property type="entry name" value="Quinoprotein alcohol dehydrogenase-like"/>
    <property type="match status" value="1"/>
</dbReference>
<protein>
    <submittedName>
        <fullName evidence="4">PQQ-like beta-propeller repeat protein</fullName>
    </submittedName>
</protein>
<feature type="compositionally biased region" description="Gly residues" evidence="1">
    <location>
        <begin position="30"/>
        <end position="44"/>
    </location>
</feature>
<dbReference type="EMBL" id="JAJAGO010000012">
    <property type="protein sequence ID" value="MCT2593041.1"/>
    <property type="molecule type" value="Genomic_DNA"/>
</dbReference>
<dbReference type="Proteomes" id="UP001156389">
    <property type="component" value="Unassembled WGS sequence"/>
</dbReference>
<keyword evidence="2" id="KW-0472">Membrane</keyword>
<keyword evidence="2" id="KW-0812">Transmembrane</keyword>
<evidence type="ECO:0000313" key="5">
    <source>
        <dbReference type="Proteomes" id="UP001156389"/>
    </source>
</evidence>
<feature type="compositionally biased region" description="Basic and acidic residues" evidence="1">
    <location>
        <begin position="170"/>
        <end position="188"/>
    </location>
</feature>
<evidence type="ECO:0000313" key="4">
    <source>
        <dbReference type="EMBL" id="MCT2593041.1"/>
    </source>
</evidence>
<evidence type="ECO:0000259" key="3">
    <source>
        <dbReference type="Pfam" id="PF13360"/>
    </source>
</evidence>
<evidence type="ECO:0000256" key="1">
    <source>
        <dbReference type="SAM" id="MobiDB-lite"/>
    </source>
</evidence>
<feature type="compositionally biased region" description="Low complexity" evidence="1">
    <location>
        <begin position="209"/>
        <end position="218"/>
    </location>
</feature>
<dbReference type="Gene3D" id="2.130.10.10">
    <property type="entry name" value="YVTN repeat-like/Quinoprotein amine dehydrogenase"/>
    <property type="match status" value="1"/>
</dbReference>
<feature type="compositionally biased region" description="Low complexity" evidence="1">
    <location>
        <begin position="88"/>
        <end position="117"/>
    </location>
</feature>
<feature type="domain" description="Pyrrolo-quinoline quinone repeat" evidence="3">
    <location>
        <begin position="242"/>
        <end position="359"/>
    </location>
</feature>
<feature type="region of interest" description="Disordered" evidence="1">
    <location>
        <begin position="1"/>
        <end position="141"/>
    </location>
</feature>
<proteinExistence type="predicted"/>
<feature type="compositionally biased region" description="Low complexity" evidence="1">
    <location>
        <begin position="45"/>
        <end position="55"/>
    </location>
</feature>
<feature type="compositionally biased region" description="Pro residues" evidence="1">
    <location>
        <begin position="1"/>
        <end position="29"/>
    </location>
</feature>
<name>A0ABT2JYX2_9ACTN</name>